<dbReference type="InterPro" id="IPR001128">
    <property type="entry name" value="Cyt_P450"/>
</dbReference>
<evidence type="ECO:0000256" key="13">
    <source>
        <dbReference type="PIRSR" id="PIRSR602401-1"/>
    </source>
</evidence>
<evidence type="ECO:0000256" key="2">
    <source>
        <dbReference type="ARBA" id="ARBA00004370"/>
    </source>
</evidence>
<dbReference type="FunFam" id="1.10.630.10:FF:000182">
    <property type="entry name" value="Cytochrome P450 3A4"/>
    <property type="match status" value="1"/>
</dbReference>
<dbReference type="Gene3D" id="1.10.630.10">
    <property type="entry name" value="Cytochrome P450"/>
    <property type="match status" value="1"/>
</dbReference>
<dbReference type="GO" id="GO:0005765">
    <property type="term" value="C:lysosomal membrane"/>
    <property type="evidence" value="ECO:0007669"/>
    <property type="project" value="InterPro"/>
</dbReference>
<dbReference type="STRING" id="70415.A0A5S6QW08"/>
<name>A0A5S6QW08_TRIMR</name>
<protein>
    <submittedName>
        <fullName evidence="16">Cytochrome P450</fullName>
    </submittedName>
</protein>
<dbReference type="InterPro" id="IPR002401">
    <property type="entry name" value="Cyt_P450_E_grp-I"/>
</dbReference>
<feature type="binding site" description="axial binding residue" evidence="13">
    <location>
        <position position="441"/>
    </location>
    <ligand>
        <name>heme</name>
        <dbReference type="ChEBI" id="CHEBI:30413"/>
    </ligand>
    <ligandPart>
        <name>Fe</name>
        <dbReference type="ChEBI" id="CHEBI:18248"/>
    </ligandPart>
</feature>
<dbReference type="InterPro" id="IPR017972">
    <property type="entry name" value="Cyt_P450_CS"/>
</dbReference>
<evidence type="ECO:0000256" key="10">
    <source>
        <dbReference type="ARBA" id="ARBA00023004"/>
    </source>
</evidence>
<evidence type="ECO:0000256" key="6">
    <source>
        <dbReference type="ARBA" id="ARBA00022692"/>
    </source>
</evidence>
<keyword evidence="5 13" id="KW-0349">Heme</keyword>
<keyword evidence="12 14" id="KW-0472">Membrane</keyword>
<dbReference type="PROSITE" id="PS00086">
    <property type="entry name" value="CYTOCHROME_P450"/>
    <property type="match status" value="1"/>
</dbReference>
<keyword evidence="15" id="KW-1185">Reference proteome</keyword>
<dbReference type="Pfam" id="PF05434">
    <property type="entry name" value="Tmemb_9"/>
    <property type="match status" value="1"/>
</dbReference>
<dbReference type="Proteomes" id="UP000046395">
    <property type="component" value="Unassembled WGS sequence"/>
</dbReference>
<keyword evidence="10 13" id="KW-0408">Iron</keyword>
<dbReference type="PRINTS" id="PR00463">
    <property type="entry name" value="EP450I"/>
</dbReference>
<comment type="subcellular location">
    <subcellularLocation>
        <location evidence="2">Membrane</location>
    </subcellularLocation>
</comment>
<evidence type="ECO:0000256" key="11">
    <source>
        <dbReference type="ARBA" id="ARBA00023033"/>
    </source>
</evidence>
<evidence type="ECO:0000256" key="3">
    <source>
        <dbReference type="ARBA" id="ARBA00007264"/>
    </source>
</evidence>
<dbReference type="AlphaFoldDB" id="A0A5S6QW08"/>
<keyword evidence="6 14" id="KW-0812">Transmembrane</keyword>
<keyword evidence="9" id="KW-0560">Oxidoreductase</keyword>
<evidence type="ECO:0000256" key="14">
    <source>
        <dbReference type="SAM" id="Phobius"/>
    </source>
</evidence>
<proteinExistence type="inferred from homology"/>
<feature type="transmembrane region" description="Helical" evidence="14">
    <location>
        <begin position="530"/>
        <end position="550"/>
    </location>
</feature>
<dbReference type="InterPro" id="IPR036396">
    <property type="entry name" value="Cyt_P450_sf"/>
</dbReference>
<evidence type="ECO:0000256" key="12">
    <source>
        <dbReference type="ARBA" id="ARBA00023136"/>
    </source>
</evidence>
<dbReference type="GO" id="GO:0004497">
    <property type="term" value="F:monooxygenase activity"/>
    <property type="evidence" value="ECO:0007669"/>
    <property type="project" value="UniProtKB-KW"/>
</dbReference>
<evidence type="ECO:0000256" key="1">
    <source>
        <dbReference type="ARBA" id="ARBA00001971"/>
    </source>
</evidence>
<dbReference type="PANTHER" id="PTHR24292">
    <property type="entry name" value="CYTOCHROME P450"/>
    <property type="match status" value="1"/>
</dbReference>
<keyword evidence="7 13" id="KW-0479">Metal-binding</keyword>
<reference evidence="16" key="1">
    <citation type="submission" date="2019-12" db="UniProtKB">
        <authorList>
            <consortium name="WormBaseParasite"/>
        </authorList>
    </citation>
    <scope>IDENTIFICATION</scope>
</reference>
<dbReference type="GO" id="GO:0005506">
    <property type="term" value="F:iron ion binding"/>
    <property type="evidence" value="ECO:0007669"/>
    <property type="project" value="InterPro"/>
</dbReference>
<accession>A0A5S6QW08</accession>
<evidence type="ECO:0000256" key="4">
    <source>
        <dbReference type="ARBA" id="ARBA00010617"/>
    </source>
</evidence>
<comment type="cofactor">
    <cofactor evidence="1 13">
        <name>heme</name>
        <dbReference type="ChEBI" id="CHEBI:30413"/>
    </cofactor>
</comment>
<keyword evidence="11" id="KW-0503">Monooxygenase</keyword>
<keyword evidence="8 14" id="KW-1133">Transmembrane helix</keyword>
<feature type="transmembrane region" description="Helical" evidence="14">
    <location>
        <begin position="621"/>
        <end position="646"/>
    </location>
</feature>
<dbReference type="PANTHER" id="PTHR24292:SF102">
    <property type="entry name" value="CYTOCHROME P450 FAMILY-RELATED"/>
    <property type="match status" value="1"/>
</dbReference>
<dbReference type="PRINTS" id="PR00385">
    <property type="entry name" value="P450"/>
</dbReference>
<dbReference type="InterPro" id="IPR008853">
    <property type="entry name" value="TMEM9/TMEM9B"/>
</dbReference>
<dbReference type="WBParaSite" id="TMUE_3000011435.1">
    <property type="protein sequence ID" value="TMUE_3000011435.1"/>
    <property type="gene ID" value="WBGene00289968"/>
</dbReference>
<organism evidence="15 16">
    <name type="scientific">Trichuris muris</name>
    <name type="common">Mouse whipworm</name>
    <dbReference type="NCBI Taxonomy" id="70415"/>
    <lineage>
        <taxon>Eukaryota</taxon>
        <taxon>Metazoa</taxon>
        <taxon>Ecdysozoa</taxon>
        <taxon>Nematoda</taxon>
        <taxon>Enoplea</taxon>
        <taxon>Dorylaimia</taxon>
        <taxon>Trichinellida</taxon>
        <taxon>Trichuridae</taxon>
        <taxon>Trichuris</taxon>
    </lineage>
</organism>
<evidence type="ECO:0000256" key="9">
    <source>
        <dbReference type="ARBA" id="ARBA00023002"/>
    </source>
</evidence>
<evidence type="ECO:0000313" key="16">
    <source>
        <dbReference type="WBParaSite" id="TMUE_3000011435.1"/>
    </source>
</evidence>
<dbReference type="GO" id="GO:0020037">
    <property type="term" value="F:heme binding"/>
    <property type="evidence" value="ECO:0007669"/>
    <property type="project" value="InterPro"/>
</dbReference>
<comment type="similarity">
    <text evidence="4">Belongs to the cytochrome P450 family.</text>
</comment>
<evidence type="ECO:0000256" key="5">
    <source>
        <dbReference type="ARBA" id="ARBA00022617"/>
    </source>
</evidence>
<dbReference type="InterPro" id="IPR050476">
    <property type="entry name" value="Insect_CytP450_Detox"/>
</dbReference>
<comment type="similarity">
    <text evidence="3">Belongs to the TMEM9 family.</text>
</comment>
<sequence length="727" mass="83405">MITEMLLVALAFIVLTLISLRLQAYGLRAKLGLKGPKVNLLLGNALLFTDPAVKWDESQKILFRKLKQIYGNVYGLYLGPQLNVVVTDLDLARDILVKNFSYFTDRSHIAILENKPMSDCLFNLKQNEWKDVRCTMTAASLSKIRKFINSIQSYADSCEEFDIYKNFQVLTVDVIAQCAFALNLDGHGEVNKRFLANCRRLFDSYDFNESWLIKLSLLFPELNVLLKRCVPFAEFSKAEQELVHDLRTLLEQKRAAKLVGSKDILQLLIDNNDQHGRSTGQRTKGIHLSDDSIVANALVFLLAGYETSSTAMGFAAWLLAKHTDVQKKLQEEIENKFPNNENVKELEAIQSMQYLDAVFRETLRLFPPLVLLVVRTCVKACTIRGIRFVPGVQVLFPTYSIQRDEAFWAEAEEFKPERFLQDRKSHHQMAWLPFGAGPRNCIGKRFAEIQFKITMIHLLRTYDLSLCAASQVSIGCRCGSWSNFSKLRSIGPNSDEVERGNYKAKRRRFAHVFMENLAYLPSFCRFHRRIIFQLSVLPLILFFIPVHAQFEETRCRCVCPNPSVVQANNSERKLYILSVPARSCVCEVVVLPQLEVKIHTAKIEEFCVQCECQYQSRNTTLIKVAVILVISTISLLVVYMLFLQCLNPMFRQRRKGPSYEKHIDEDENIFSPPVAAEMAPTSSNVVPARQRQASDSVLKRMEHRQSRWMAAVNEQRRKIYTDHSILN</sequence>
<dbReference type="GO" id="GO:0016705">
    <property type="term" value="F:oxidoreductase activity, acting on paired donors, with incorporation or reduction of molecular oxygen"/>
    <property type="evidence" value="ECO:0007669"/>
    <property type="project" value="InterPro"/>
</dbReference>
<evidence type="ECO:0000256" key="7">
    <source>
        <dbReference type="ARBA" id="ARBA00022723"/>
    </source>
</evidence>
<dbReference type="Pfam" id="PF00067">
    <property type="entry name" value="p450"/>
    <property type="match status" value="1"/>
</dbReference>
<evidence type="ECO:0000313" key="15">
    <source>
        <dbReference type="Proteomes" id="UP000046395"/>
    </source>
</evidence>
<dbReference type="SUPFAM" id="SSF48264">
    <property type="entry name" value="Cytochrome P450"/>
    <property type="match status" value="1"/>
</dbReference>
<evidence type="ECO:0000256" key="8">
    <source>
        <dbReference type="ARBA" id="ARBA00022989"/>
    </source>
</evidence>